<dbReference type="InterPro" id="IPR011611">
    <property type="entry name" value="PfkB_dom"/>
</dbReference>
<feature type="domain" description="Carbohydrate kinase PfkB" evidence="4">
    <location>
        <begin position="32"/>
        <end position="290"/>
    </location>
</feature>
<evidence type="ECO:0000259" key="4">
    <source>
        <dbReference type="Pfam" id="PF00294"/>
    </source>
</evidence>
<dbReference type="InterPro" id="IPR050306">
    <property type="entry name" value="PfkB_Carbo_kinase"/>
</dbReference>
<dbReference type="SUPFAM" id="SSF53613">
    <property type="entry name" value="Ribokinase-like"/>
    <property type="match status" value="1"/>
</dbReference>
<dbReference type="PANTHER" id="PTHR43085:SF46">
    <property type="entry name" value="ADENOSINE KINASE"/>
    <property type="match status" value="1"/>
</dbReference>
<dbReference type="PROSITE" id="PS00583">
    <property type="entry name" value="PFKB_KINASES_1"/>
    <property type="match status" value="1"/>
</dbReference>
<dbReference type="AlphaFoldDB" id="A0A1F5RX07"/>
<dbReference type="Proteomes" id="UP000177691">
    <property type="component" value="Unassembled WGS sequence"/>
</dbReference>
<evidence type="ECO:0000256" key="2">
    <source>
        <dbReference type="ARBA" id="ARBA00022679"/>
    </source>
</evidence>
<comment type="similarity">
    <text evidence="1">Belongs to the carbohydrate kinase PfkB family.</text>
</comment>
<comment type="caution">
    <text evidence="5">The sequence shown here is derived from an EMBL/GenBank/DDBJ whole genome shotgun (WGS) entry which is preliminary data.</text>
</comment>
<dbReference type="CDD" id="cd01942">
    <property type="entry name" value="ribokinase_group_A"/>
    <property type="match status" value="1"/>
</dbReference>
<keyword evidence="2" id="KW-0808">Transferase</keyword>
<accession>A0A1F5RX07</accession>
<evidence type="ECO:0000256" key="3">
    <source>
        <dbReference type="ARBA" id="ARBA00022777"/>
    </source>
</evidence>
<keyword evidence="3 5" id="KW-0418">Kinase</keyword>
<gene>
    <name evidence="5" type="ORF">A3D54_03185</name>
</gene>
<dbReference type="InterPro" id="IPR002173">
    <property type="entry name" value="Carboh/pur_kinase_PfkB_CS"/>
</dbReference>
<evidence type="ECO:0000313" key="6">
    <source>
        <dbReference type="Proteomes" id="UP000177691"/>
    </source>
</evidence>
<dbReference type="PANTHER" id="PTHR43085">
    <property type="entry name" value="HEXOKINASE FAMILY MEMBER"/>
    <property type="match status" value="1"/>
</dbReference>
<dbReference type="EMBL" id="MFFU01000031">
    <property type="protein sequence ID" value="OGF18956.1"/>
    <property type="molecule type" value="Genomic_DNA"/>
</dbReference>
<name>A0A1F5RX07_9BACT</name>
<protein>
    <submittedName>
        <fullName evidence="5">Carbohydrate kinase</fullName>
    </submittedName>
</protein>
<evidence type="ECO:0000256" key="1">
    <source>
        <dbReference type="ARBA" id="ARBA00010688"/>
    </source>
</evidence>
<organism evidence="5 6">
    <name type="scientific">Candidatus Falkowbacteria bacterium RIFCSPHIGHO2_02_FULL_45_15</name>
    <dbReference type="NCBI Taxonomy" id="1797987"/>
    <lineage>
        <taxon>Bacteria</taxon>
        <taxon>Candidatus Falkowiibacteriota</taxon>
    </lineage>
</organism>
<proteinExistence type="inferred from homology"/>
<dbReference type="Pfam" id="PF00294">
    <property type="entry name" value="PfkB"/>
    <property type="match status" value="1"/>
</dbReference>
<dbReference type="InterPro" id="IPR029056">
    <property type="entry name" value="Ribokinase-like"/>
</dbReference>
<evidence type="ECO:0000313" key="5">
    <source>
        <dbReference type="EMBL" id="OGF18956.1"/>
    </source>
</evidence>
<reference evidence="5 6" key="1">
    <citation type="journal article" date="2016" name="Nat. Commun.">
        <title>Thousands of microbial genomes shed light on interconnected biogeochemical processes in an aquifer system.</title>
        <authorList>
            <person name="Anantharaman K."/>
            <person name="Brown C.T."/>
            <person name="Hug L.A."/>
            <person name="Sharon I."/>
            <person name="Castelle C.J."/>
            <person name="Probst A.J."/>
            <person name="Thomas B.C."/>
            <person name="Singh A."/>
            <person name="Wilkins M.J."/>
            <person name="Karaoz U."/>
            <person name="Brodie E.L."/>
            <person name="Williams K.H."/>
            <person name="Hubbard S.S."/>
            <person name="Banfield J.F."/>
        </authorList>
    </citation>
    <scope>NUCLEOTIDE SEQUENCE [LARGE SCALE GENOMIC DNA]</scope>
</reference>
<dbReference type="Gene3D" id="3.40.1190.20">
    <property type="match status" value="1"/>
</dbReference>
<dbReference type="PROSITE" id="PS00584">
    <property type="entry name" value="PFKB_KINASES_2"/>
    <property type="match status" value="1"/>
</dbReference>
<dbReference type="GO" id="GO:0016301">
    <property type="term" value="F:kinase activity"/>
    <property type="evidence" value="ECO:0007669"/>
    <property type="project" value="UniProtKB-KW"/>
</dbReference>
<sequence>MHILVFGSLAFDKIMDFPGKFSDNILPDKIHTLNVSFTISNLQENFGGTAGNIAYNLALLGEQPTILATAGSDFEAYREWLAGRNIDTDGIKIIAGEKTAFANIITDQADNQLAAFYPGAMNYSCALEPEAKEGEALAIIAPGFPADMARLAKFYRERNLPFIFDPGQQIPVLSADDLRSGIKGAKMLISNDYELSLLMKKTGWSEEKILENAEALVTTLGEKGSQIKTKDAGYSIPPAKPKNTIDPTGAGDAYRAGFIKGLVSGWPLEIAGRFAGVVAVYTVEQYGTQTHQFNFVEAAERYRENFKEELPV</sequence>